<proteinExistence type="predicted"/>
<accession>A0A285TIA7</accession>
<gene>
    <name evidence="1" type="ORF">SAMN05428964_103474</name>
</gene>
<dbReference type="AlphaFoldDB" id="A0A285TIA7"/>
<name>A0A285TIA7_9PROT</name>
<sequence>MSNRWLLLVLDKSGKSILTKFYFNDVEDVVKCREEIGRPCTILDQKTLVEYSNGQALPGAQQLAFMDLCRTHPRYGALRQAGPGRLAQVDLKHSVRADIPESQFVEIHSTVLAAQLSVIVEVTSGMFFWNQSEQSWLFETEEDADAAAEALDRCQEKIIDMVLGRIPAGPERLESTPSQMVP</sequence>
<dbReference type="RefSeq" id="WP_097052254.1">
    <property type="nucleotide sequence ID" value="NZ_OBMM01000003.1"/>
</dbReference>
<dbReference type="EMBL" id="OBMM01000003">
    <property type="protein sequence ID" value="SOC21730.1"/>
    <property type="molecule type" value="Genomic_DNA"/>
</dbReference>
<reference evidence="1 2" key="1">
    <citation type="submission" date="2017-08" db="EMBL/GenBank/DDBJ databases">
        <authorList>
            <person name="de Groot N.N."/>
        </authorList>
    </citation>
    <scope>NUCLEOTIDE SEQUENCE [LARGE SCALE GENOMIC DNA]</scope>
    <source>
        <strain evidence="1 2">USBA 78</strain>
    </source>
</reference>
<evidence type="ECO:0000313" key="1">
    <source>
        <dbReference type="EMBL" id="SOC21730.1"/>
    </source>
</evidence>
<protein>
    <submittedName>
        <fullName evidence="1">Uncharacterized protein</fullName>
    </submittedName>
</protein>
<organism evidence="1 2">
    <name type="scientific">Thalassospira xiamenensis</name>
    <dbReference type="NCBI Taxonomy" id="220697"/>
    <lineage>
        <taxon>Bacteria</taxon>
        <taxon>Pseudomonadati</taxon>
        <taxon>Pseudomonadota</taxon>
        <taxon>Alphaproteobacteria</taxon>
        <taxon>Rhodospirillales</taxon>
        <taxon>Thalassospiraceae</taxon>
        <taxon>Thalassospira</taxon>
    </lineage>
</organism>
<dbReference type="Proteomes" id="UP000219068">
    <property type="component" value="Unassembled WGS sequence"/>
</dbReference>
<evidence type="ECO:0000313" key="2">
    <source>
        <dbReference type="Proteomes" id="UP000219068"/>
    </source>
</evidence>